<evidence type="ECO:0000256" key="1">
    <source>
        <dbReference type="SAM" id="Phobius"/>
    </source>
</evidence>
<evidence type="ECO:0000313" key="3">
    <source>
        <dbReference type="Proteomes" id="UP000011761"/>
    </source>
</evidence>
<organism evidence="2 3">
    <name type="scientific">Baudoinia panamericana (strain UAMH 10762)</name>
    <name type="common">Angels' share fungus</name>
    <name type="synonym">Baudoinia compniacensis (strain UAMH 10762)</name>
    <dbReference type="NCBI Taxonomy" id="717646"/>
    <lineage>
        <taxon>Eukaryota</taxon>
        <taxon>Fungi</taxon>
        <taxon>Dikarya</taxon>
        <taxon>Ascomycota</taxon>
        <taxon>Pezizomycotina</taxon>
        <taxon>Dothideomycetes</taxon>
        <taxon>Dothideomycetidae</taxon>
        <taxon>Mycosphaerellales</taxon>
        <taxon>Teratosphaeriaceae</taxon>
        <taxon>Baudoinia</taxon>
    </lineage>
</organism>
<evidence type="ECO:0000313" key="2">
    <source>
        <dbReference type="EMBL" id="EMC98636.1"/>
    </source>
</evidence>
<sequence length="108" mass="12953">MLVPCQEWLVDIQWGYSMEYNRDERVDIVDLLFVGIVLLVTIFSNTWRTCYGRQPGHLLCFTSPTNWNGRVLTQTDRMLEVRQWRSFKHMHPTTSIHLRMSRLRGHIF</sequence>
<protein>
    <submittedName>
        <fullName evidence="2">Uncharacterized protein</fullName>
    </submittedName>
</protein>
<feature type="transmembrane region" description="Helical" evidence="1">
    <location>
        <begin position="28"/>
        <end position="47"/>
    </location>
</feature>
<dbReference type="HOGENOM" id="CLU_2196440_0_0_1"/>
<keyword evidence="1" id="KW-0472">Membrane</keyword>
<dbReference type="GeneID" id="19108323"/>
<dbReference type="KEGG" id="bcom:BAUCODRAFT_136903"/>
<keyword evidence="1" id="KW-1133">Transmembrane helix</keyword>
<proteinExistence type="predicted"/>
<dbReference type="Proteomes" id="UP000011761">
    <property type="component" value="Unassembled WGS sequence"/>
</dbReference>
<dbReference type="EMBL" id="KB445552">
    <property type="protein sequence ID" value="EMC98636.1"/>
    <property type="molecule type" value="Genomic_DNA"/>
</dbReference>
<name>M2MPH0_BAUPA</name>
<keyword evidence="3" id="KW-1185">Reference proteome</keyword>
<dbReference type="AlphaFoldDB" id="M2MPH0"/>
<reference evidence="2 3" key="1">
    <citation type="journal article" date="2012" name="PLoS Pathog.">
        <title>Diverse lifestyles and strategies of plant pathogenesis encoded in the genomes of eighteen Dothideomycetes fungi.</title>
        <authorList>
            <person name="Ohm R.A."/>
            <person name="Feau N."/>
            <person name="Henrissat B."/>
            <person name="Schoch C.L."/>
            <person name="Horwitz B.A."/>
            <person name="Barry K.W."/>
            <person name="Condon B.J."/>
            <person name="Copeland A.C."/>
            <person name="Dhillon B."/>
            <person name="Glaser F."/>
            <person name="Hesse C.N."/>
            <person name="Kosti I."/>
            <person name="LaButti K."/>
            <person name="Lindquist E.A."/>
            <person name="Lucas S."/>
            <person name="Salamov A.A."/>
            <person name="Bradshaw R.E."/>
            <person name="Ciuffetti L."/>
            <person name="Hamelin R.C."/>
            <person name="Kema G.H.J."/>
            <person name="Lawrence C."/>
            <person name="Scott J.A."/>
            <person name="Spatafora J.W."/>
            <person name="Turgeon B.G."/>
            <person name="de Wit P.J.G.M."/>
            <person name="Zhong S."/>
            <person name="Goodwin S.B."/>
            <person name="Grigoriev I.V."/>
        </authorList>
    </citation>
    <scope>NUCLEOTIDE SEQUENCE [LARGE SCALE GENOMIC DNA]</scope>
    <source>
        <strain evidence="2 3">UAMH 10762</strain>
    </source>
</reference>
<gene>
    <name evidence="2" type="ORF">BAUCODRAFT_136903</name>
</gene>
<dbReference type="RefSeq" id="XP_007673850.1">
    <property type="nucleotide sequence ID" value="XM_007675660.1"/>
</dbReference>
<keyword evidence="1" id="KW-0812">Transmembrane</keyword>
<accession>M2MPH0</accession>